<comment type="subcellular location">
    <subcellularLocation>
        <location evidence="5">Cytoplasm</location>
    </subcellularLocation>
</comment>
<evidence type="ECO:0000256" key="15">
    <source>
        <dbReference type="PIRSR" id="PIRSR605511-2"/>
    </source>
</evidence>
<reference evidence="17" key="1">
    <citation type="submission" date="2018-04" db="EMBL/GenBank/DDBJ databases">
        <authorList>
            <person name="Go L.Y."/>
            <person name="Mitchell J.A."/>
        </authorList>
    </citation>
    <scope>NUCLEOTIDE SEQUENCE</scope>
    <source>
        <tissue evidence="17">Whole organism</tissue>
    </source>
</reference>
<sequence length="304" mass="33770">MIKVEQITAVPTFKLLEGPHWINNSLYFVDIMESLIFRYDYPTNKCFKANIEGEIGTKIGFISPVEGKENQFVVGLGPRLVLIHWDGVSALAKRVKVLVEVEQELKVTRFNDGKIDPRGRIFAGTMMSEEHGDIFAVRKGTLYRFESKTGKCVPLKSKICISNGLAWDETRKRFYYIDSADYEVKEFDYDVETGDISNERSLIKFATTSFAPDGMTIDADGNLYVATFNGGKVLVINPVTKKIDQEIVIPNVSQITSLAFGGPNLDELFVTTASLDGKPAPAGGLFKITGLNVKGTKMFIAKLD</sequence>
<protein>
    <recommendedName>
        <fullName evidence="8">Regucalcin</fullName>
        <ecNumber evidence="7">3.1.1.17</ecNumber>
    </recommendedName>
    <alternativeName>
        <fullName evidence="13">Gluconolactonase</fullName>
    </alternativeName>
</protein>
<dbReference type="OMA" id="EADHRFN"/>
<feature type="active site" description="Proton donor/acceptor" evidence="14">
    <location>
        <position position="213"/>
    </location>
</feature>
<comment type="cofactor">
    <cofactor evidence="2">
        <name>Ca(2+)</name>
        <dbReference type="ChEBI" id="CHEBI:29108"/>
    </cofactor>
</comment>
<feature type="binding site" evidence="15">
    <location>
        <position position="129"/>
    </location>
    <ligand>
        <name>substrate</name>
    </ligand>
</feature>
<evidence type="ECO:0000256" key="5">
    <source>
        <dbReference type="ARBA" id="ARBA00004496"/>
    </source>
</evidence>
<feature type="domain" description="SMP-30/Gluconolactonase/LRE-like region" evidence="16">
    <location>
        <begin position="17"/>
        <end position="273"/>
    </location>
</feature>
<keyword evidence="15" id="KW-0862">Zinc</keyword>
<evidence type="ECO:0000256" key="3">
    <source>
        <dbReference type="ARBA" id="ARBA00001936"/>
    </source>
</evidence>
<dbReference type="VEuPathDB" id="VectorBase:CSON010376"/>
<reference evidence="18" key="2">
    <citation type="submission" date="2018-07" db="EMBL/GenBank/DDBJ databases">
        <authorList>
            <person name="Quirk P.G."/>
            <person name="Krulwich T.A."/>
        </authorList>
    </citation>
    <scope>NUCLEOTIDE SEQUENCE</scope>
</reference>
<keyword evidence="11" id="KW-0378">Hydrolase</keyword>
<feature type="binding site" evidence="15">
    <location>
        <position position="109"/>
    </location>
    <ligand>
        <name>substrate</name>
    </ligand>
</feature>
<keyword evidence="10 15" id="KW-0479">Metal-binding</keyword>
<organism evidence="17">
    <name type="scientific">Culicoides sonorensis</name>
    <name type="common">Biting midge</name>
    <dbReference type="NCBI Taxonomy" id="179676"/>
    <lineage>
        <taxon>Eukaryota</taxon>
        <taxon>Metazoa</taxon>
        <taxon>Ecdysozoa</taxon>
        <taxon>Arthropoda</taxon>
        <taxon>Hexapoda</taxon>
        <taxon>Insecta</taxon>
        <taxon>Pterygota</taxon>
        <taxon>Neoptera</taxon>
        <taxon>Endopterygota</taxon>
        <taxon>Diptera</taxon>
        <taxon>Nematocera</taxon>
        <taxon>Chironomoidea</taxon>
        <taxon>Ceratopogonidae</taxon>
        <taxon>Ceratopogoninae</taxon>
        <taxon>Culicoides</taxon>
        <taxon>Monoculicoides</taxon>
    </lineage>
</organism>
<proteinExistence type="inferred from homology"/>
<dbReference type="EMBL" id="UFQS01000041">
    <property type="protein sequence ID" value="SSW98298.1"/>
    <property type="molecule type" value="Genomic_DNA"/>
</dbReference>
<dbReference type="Gene3D" id="2.120.10.30">
    <property type="entry name" value="TolB, C-terminal domain"/>
    <property type="match status" value="1"/>
</dbReference>
<dbReference type="EC" id="3.1.1.17" evidence="7"/>
<feature type="binding site" evidence="15">
    <location>
        <position position="17"/>
    </location>
    <ligand>
        <name>a divalent metal cation</name>
        <dbReference type="ChEBI" id="CHEBI:60240"/>
    </ligand>
</feature>
<evidence type="ECO:0000256" key="9">
    <source>
        <dbReference type="ARBA" id="ARBA00022490"/>
    </source>
</evidence>
<evidence type="ECO:0000256" key="14">
    <source>
        <dbReference type="PIRSR" id="PIRSR605511-1"/>
    </source>
</evidence>
<evidence type="ECO:0000256" key="11">
    <source>
        <dbReference type="ARBA" id="ARBA00022801"/>
    </source>
</evidence>
<dbReference type="PANTHER" id="PTHR10907:SF66">
    <property type="entry name" value="MIP34848P1-RELATED"/>
    <property type="match status" value="1"/>
</dbReference>
<evidence type="ECO:0000256" key="7">
    <source>
        <dbReference type="ARBA" id="ARBA00013227"/>
    </source>
</evidence>
<evidence type="ECO:0000256" key="8">
    <source>
        <dbReference type="ARBA" id="ARBA00016808"/>
    </source>
</evidence>
<feature type="binding site" evidence="15">
    <location>
        <position position="163"/>
    </location>
    <ligand>
        <name>a divalent metal cation</name>
        <dbReference type="ChEBI" id="CHEBI:60240"/>
    </ligand>
</feature>
<comment type="similarity">
    <text evidence="6">Belongs to the SMP-30/CGR1 family.</text>
</comment>
<evidence type="ECO:0000256" key="6">
    <source>
        <dbReference type="ARBA" id="ARBA00008853"/>
    </source>
</evidence>
<dbReference type="GO" id="GO:0004341">
    <property type="term" value="F:gluconolactonase activity"/>
    <property type="evidence" value="ECO:0007669"/>
    <property type="project" value="UniProtKB-EC"/>
</dbReference>
<accession>A0A336K406</accession>
<comment type="cofactor">
    <cofactor evidence="4">
        <name>Mg(2+)</name>
        <dbReference type="ChEBI" id="CHEBI:18420"/>
    </cofactor>
</comment>
<dbReference type="Pfam" id="PF08450">
    <property type="entry name" value="SGL"/>
    <property type="match status" value="1"/>
</dbReference>
<evidence type="ECO:0000256" key="13">
    <source>
        <dbReference type="ARBA" id="ARBA00032464"/>
    </source>
</evidence>
<evidence type="ECO:0000256" key="1">
    <source>
        <dbReference type="ARBA" id="ARBA00001589"/>
    </source>
</evidence>
<comment type="cofactor">
    <cofactor evidence="15">
        <name>Zn(2+)</name>
        <dbReference type="ChEBI" id="CHEBI:29105"/>
    </cofactor>
    <text evidence="15">Binds 1 divalent metal cation per subunit.</text>
</comment>
<feature type="binding site" evidence="15">
    <location>
        <position position="111"/>
    </location>
    <ligand>
        <name>substrate</name>
    </ligand>
</feature>
<evidence type="ECO:0000313" key="17">
    <source>
        <dbReference type="EMBL" id="SSW98298.1"/>
    </source>
</evidence>
<dbReference type="GO" id="GO:0005737">
    <property type="term" value="C:cytoplasm"/>
    <property type="evidence" value="ECO:0007669"/>
    <property type="project" value="UniProtKB-SubCell"/>
</dbReference>
<dbReference type="PANTHER" id="PTHR10907">
    <property type="entry name" value="REGUCALCIN"/>
    <property type="match status" value="1"/>
</dbReference>
<evidence type="ECO:0000259" key="16">
    <source>
        <dbReference type="Pfam" id="PF08450"/>
    </source>
</evidence>
<dbReference type="InterPro" id="IPR005511">
    <property type="entry name" value="SMP-30"/>
</dbReference>
<feature type="binding site" evidence="15">
    <location>
        <position position="213"/>
    </location>
    <ligand>
        <name>a divalent metal cation</name>
        <dbReference type="ChEBI" id="CHEBI:60240"/>
    </ligand>
</feature>
<dbReference type="AlphaFoldDB" id="A0A336K406"/>
<dbReference type="FunFam" id="2.120.10.30:FF:000027">
    <property type="entry name" value="Regucalcin homologue"/>
    <property type="match status" value="1"/>
</dbReference>
<evidence type="ECO:0000256" key="12">
    <source>
        <dbReference type="ARBA" id="ARBA00022837"/>
    </source>
</evidence>
<evidence type="ECO:0000313" key="18">
    <source>
        <dbReference type="EMBL" id="SSX18684.1"/>
    </source>
</evidence>
<comment type="catalytic activity">
    <reaction evidence="1">
        <text>D-glucono-1,5-lactone + H2O = D-gluconate + H(+)</text>
        <dbReference type="Rhea" id="RHEA:10440"/>
        <dbReference type="ChEBI" id="CHEBI:15377"/>
        <dbReference type="ChEBI" id="CHEBI:15378"/>
        <dbReference type="ChEBI" id="CHEBI:16217"/>
        <dbReference type="ChEBI" id="CHEBI:18391"/>
        <dbReference type="EC" id="3.1.1.17"/>
    </reaction>
</comment>
<keyword evidence="12" id="KW-0106">Calcium</keyword>
<dbReference type="InterPro" id="IPR008367">
    <property type="entry name" value="Regucalcin"/>
</dbReference>
<dbReference type="GO" id="GO:0030234">
    <property type="term" value="F:enzyme regulator activity"/>
    <property type="evidence" value="ECO:0007669"/>
    <property type="project" value="InterPro"/>
</dbReference>
<evidence type="ECO:0000256" key="2">
    <source>
        <dbReference type="ARBA" id="ARBA00001913"/>
    </source>
</evidence>
<gene>
    <name evidence="17" type="primary">CSON010376</name>
</gene>
<keyword evidence="9" id="KW-0963">Cytoplasm</keyword>
<dbReference type="InterPro" id="IPR011042">
    <property type="entry name" value="6-blade_b-propeller_TolB-like"/>
</dbReference>
<dbReference type="SUPFAM" id="SSF63829">
    <property type="entry name" value="Calcium-dependent phosphotriesterase"/>
    <property type="match status" value="1"/>
</dbReference>
<name>A0A336K406_CULSO</name>
<dbReference type="PRINTS" id="PR01791">
    <property type="entry name" value="REGUCALCIN"/>
</dbReference>
<dbReference type="GO" id="GO:0019853">
    <property type="term" value="P:L-ascorbic acid biosynthetic process"/>
    <property type="evidence" value="ECO:0007669"/>
    <property type="project" value="TreeGrafter"/>
</dbReference>
<dbReference type="EMBL" id="UFQT01000041">
    <property type="protein sequence ID" value="SSX18684.1"/>
    <property type="molecule type" value="Genomic_DNA"/>
</dbReference>
<dbReference type="InterPro" id="IPR013658">
    <property type="entry name" value="SGL"/>
</dbReference>
<comment type="cofactor">
    <cofactor evidence="3">
        <name>Mn(2+)</name>
        <dbReference type="ChEBI" id="CHEBI:29035"/>
    </cofactor>
</comment>
<evidence type="ECO:0000256" key="10">
    <source>
        <dbReference type="ARBA" id="ARBA00022723"/>
    </source>
</evidence>
<dbReference type="PRINTS" id="PR01790">
    <property type="entry name" value="SMP30FAMILY"/>
</dbReference>
<evidence type="ECO:0000256" key="4">
    <source>
        <dbReference type="ARBA" id="ARBA00001946"/>
    </source>
</evidence>
<dbReference type="GO" id="GO:0005509">
    <property type="term" value="F:calcium ion binding"/>
    <property type="evidence" value="ECO:0007669"/>
    <property type="project" value="InterPro"/>
</dbReference>